<comment type="caution">
    <text evidence="3">The sequence shown here is derived from an EMBL/GenBank/DDBJ whole genome shotgun (WGS) entry which is preliminary data.</text>
</comment>
<dbReference type="SUPFAM" id="SSF53187">
    <property type="entry name" value="Zn-dependent exopeptidases"/>
    <property type="match status" value="1"/>
</dbReference>
<dbReference type="InterPro" id="IPR036264">
    <property type="entry name" value="Bact_exopeptidase_dim_dom"/>
</dbReference>
<accession>L9WQN5</accession>
<dbReference type="FunFam" id="3.30.70.360:FF:000004">
    <property type="entry name" value="Peptidase M20 domain-containing protein 2"/>
    <property type="match status" value="1"/>
</dbReference>
<dbReference type="InterPro" id="IPR017439">
    <property type="entry name" value="Amidohydrolase"/>
</dbReference>
<dbReference type="PATRIC" id="fig|1227498.3.peg.4046"/>
<sequence>MAKGKTEARAWVDENYEDLRNVAREIWERPEVELEEEFASGLQANVLERAGFDVTRGLAGLPTAFVAEAGSGEPTIGILGEYDALPGLSQKVRAEEEPLEEGGAGHGCGHNLLGTAGVGAAIAVKRVLDAGTGSGTVRYYGCPAEETLLGKVLLAKDGAFDDLDAALTWHPMNTNAPWMAESLAMNSVQFNFEGTSAHASAAPERGRSALDAVELMNTGANYLREHVPDPVRLHYSIVERGGKPNIVPKEAAVWYYVRAPSRQRVESVTERLEKVAEGAATMTETTVETEYRAGCYDTLPNGVLGSTILENMQEIGEVGFSEEEYELARGLRRTVDDVEEAMSRQGVPDDIIETELHGTPVDEIYDEGEQFPASTDVGDVSWNVPLGQFTAAAWPIGVSAHSWQSTAASGSEIGYKAMRFASKVLASTAIDLFRDETILENATREFEAASEGSDYTSPLPEDFVSPT</sequence>
<reference evidence="3 4" key="1">
    <citation type="journal article" date="2014" name="PLoS Genet.">
        <title>Phylogenetically driven sequencing of extremely halophilic archaea reveals strategies for static and dynamic osmo-response.</title>
        <authorList>
            <person name="Becker E.A."/>
            <person name="Seitzer P.M."/>
            <person name="Tritt A."/>
            <person name="Larsen D."/>
            <person name="Krusor M."/>
            <person name="Yao A.I."/>
            <person name="Wu D."/>
            <person name="Madern D."/>
            <person name="Eisen J.A."/>
            <person name="Darling A.E."/>
            <person name="Facciotti M.T."/>
        </authorList>
    </citation>
    <scope>NUCLEOTIDE SEQUENCE [LARGE SCALE GENOMIC DNA]</scope>
    <source>
        <strain evidence="3 4">DSM 18795</strain>
    </source>
</reference>
<proteinExistence type="predicted"/>
<keyword evidence="3" id="KW-0378">Hydrolase</keyword>
<dbReference type="Pfam" id="PF07687">
    <property type="entry name" value="M20_dimer"/>
    <property type="match status" value="1"/>
</dbReference>
<evidence type="ECO:0000313" key="3">
    <source>
        <dbReference type="EMBL" id="ELY51799.1"/>
    </source>
</evidence>
<evidence type="ECO:0000256" key="1">
    <source>
        <dbReference type="SAM" id="MobiDB-lite"/>
    </source>
</evidence>
<dbReference type="Gene3D" id="3.30.70.360">
    <property type="match status" value="1"/>
</dbReference>
<keyword evidence="4" id="KW-1185">Reference proteome</keyword>
<dbReference type="GO" id="GO:0005737">
    <property type="term" value="C:cytoplasm"/>
    <property type="evidence" value="ECO:0007669"/>
    <property type="project" value="TreeGrafter"/>
</dbReference>
<dbReference type="RefSeq" id="WP_008426919.1">
    <property type="nucleotide sequence ID" value="NZ_AOIA01000161.1"/>
</dbReference>
<dbReference type="Gene3D" id="3.40.630.10">
    <property type="entry name" value="Zn peptidases"/>
    <property type="match status" value="1"/>
</dbReference>
<dbReference type="InterPro" id="IPR011650">
    <property type="entry name" value="Peptidase_M20_dimer"/>
</dbReference>
<dbReference type="GO" id="GO:0016805">
    <property type="term" value="F:dipeptidase activity"/>
    <property type="evidence" value="ECO:0007669"/>
    <property type="project" value="TreeGrafter"/>
</dbReference>
<feature type="domain" description="Peptidase M20 dimerisation" evidence="2">
    <location>
        <begin position="187"/>
        <end position="277"/>
    </location>
</feature>
<dbReference type="STRING" id="1227498.C492_20460"/>
<gene>
    <name evidence="3" type="ORF">C492_20460</name>
</gene>
<dbReference type="NCBIfam" id="TIGR01891">
    <property type="entry name" value="amidohydrolases"/>
    <property type="match status" value="1"/>
</dbReference>
<evidence type="ECO:0000313" key="4">
    <source>
        <dbReference type="Proteomes" id="UP000011531"/>
    </source>
</evidence>
<evidence type="ECO:0000259" key="2">
    <source>
        <dbReference type="Pfam" id="PF07687"/>
    </source>
</evidence>
<dbReference type="PANTHER" id="PTHR30575:SF0">
    <property type="entry name" value="XAA-ARG DIPEPTIDASE"/>
    <property type="match status" value="1"/>
</dbReference>
<name>L9WQN5_9EURY</name>
<dbReference type="PANTHER" id="PTHR30575">
    <property type="entry name" value="PEPTIDASE M20"/>
    <property type="match status" value="1"/>
</dbReference>
<dbReference type="InterPro" id="IPR052030">
    <property type="entry name" value="Peptidase_M20/M20A_hydrolases"/>
</dbReference>
<dbReference type="GO" id="GO:0071713">
    <property type="term" value="F:para-aminobenzoyl-glutamate hydrolase activity"/>
    <property type="evidence" value="ECO:0007669"/>
    <property type="project" value="TreeGrafter"/>
</dbReference>
<dbReference type="OrthoDB" id="56239at2157"/>
<dbReference type="GO" id="GO:0046657">
    <property type="term" value="P:folic acid catabolic process"/>
    <property type="evidence" value="ECO:0007669"/>
    <property type="project" value="TreeGrafter"/>
</dbReference>
<dbReference type="PIRSF" id="PIRSF037227">
    <property type="entry name" value="Aminobenzoyl-glu_utiliz_pB"/>
    <property type="match status" value="1"/>
</dbReference>
<dbReference type="SUPFAM" id="SSF55031">
    <property type="entry name" value="Bacterial exopeptidase dimerisation domain"/>
    <property type="match status" value="1"/>
</dbReference>
<dbReference type="Proteomes" id="UP000011531">
    <property type="component" value="Unassembled WGS sequence"/>
</dbReference>
<dbReference type="EMBL" id="AOIA01000161">
    <property type="protein sequence ID" value="ELY51799.1"/>
    <property type="molecule type" value="Genomic_DNA"/>
</dbReference>
<dbReference type="InterPro" id="IPR017145">
    <property type="entry name" value="Aminobenzoyl-glu_utiliz_pB"/>
</dbReference>
<organism evidence="3 4">
    <name type="scientific">Natronococcus jeotgali DSM 18795</name>
    <dbReference type="NCBI Taxonomy" id="1227498"/>
    <lineage>
        <taxon>Archaea</taxon>
        <taxon>Methanobacteriati</taxon>
        <taxon>Methanobacteriota</taxon>
        <taxon>Stenosarchaea group</taxon>
        <taxon>Halobacteria</taxon>
        <taxon>Halobacteriales</taxon>
        <taxon>Natrialbaceae</taxon>
        <taxon>Natronococcus</taxon>
    </lineage>
</organism>
<protein>
    <submittedName>
        <fullName evidence="3">Amidohydrolase</fullName>
    </submittedName>
</protein>
<feature type="region of interest" description="Disordered" evidence="1">
    <location>
        <begin position="446"/>
        <end position="467"/>
    </location>
</feature>
<dbReference type="AlphaFoldDB" id="L9WQN5"/>